<gene>
    <name evidence="3" type="ORF">EN45_113450</name>
</gene>
<dbReference type="EMBL" id="CM002801">
    <property type="protein sequence ID" value="KZN84225.1"/>
    <property type="molecule type" value="Genomic_DNA"/>
</dbReference>
<feature type="compositionally biased region" description="Acidic residues" evidence="1">
    <location>
        <begin position="498"/>
        <end position="508"/>
    </location>
</feature>
<feature type="region of interest" description="Disordered" evidence="1">
    <location>
        <begin position="657"/>
        <end position="684"/>
    </location>
</feature>
<evidence type="ECO:0000256" key="2">
    <source>
        <dbReference type="SAM" id="SignalP"/>
    </source>
</evidence>
<dbReference type="Pfam" id="PF15474">
    <property type="entry name" value="MU117"/>
    <property type="match status" value="1"/>
</dbReference>
<feature type="region of interest" description="Disordered" evidence="1">
    <location>
        <begin position="72"/>
        <end position="374"/>
    </location>
</feature>
<dbReference type="Proteomes" id="UP000076449">
    <property type="component" value="Chromosome IV"/>
</dbReference>
<name>A0A167Q2Z3_PENCH</name>
<feature type="region of interest" description="Disordered" evidence="1">
    <location>
        <begin position="710"/>
        <end position="735"/>
    </location>
</feature>
<feature type="region of interest" description="Disordered" evidence="1">
    <location>
        <begin position="467"/>
        <end position="572"/>
    </location>
</feature>
<keyword evidence="2" id="KW-0732">Signal</keyword>
<feature type="compositionally biased region" description="Polar residues" evidence="1">
    <location>
        <begin position="172"/>
        <end position="181"/>
    </location>
</feature>
<feature type="compositionally biased region" description="Pro residues" evidence="1">
    <location>
        <begin position="478"/>
        <end position="488"/>
    </location>
</feature>
<feature type="compositionally biased region" description="Low complexity" evidence="1">
    <location>
        <begin position="511"/>
        <end position="537"/>
    </location>
</feature>
<feature type="compositionally biased region" description="Low complexity" evidence="1">
    <location>
        <begin position="146"/>
        <end position="168"/>
    </location>
</feature>
<feature type="compositionally biased region" description="Polar residues" evidence="1">
    <location>
        <begin position="288"/>
        <end position="299"/>
    </location>
</feature>
<feature type="compositionally biased region" description="Polar residues" evidence="1">
    <location>
        <begin position="600"/>
        <end position="618"/>
    </location>
</feature>
<feature type="chain" id="PRO_5007891371" evidence="2">
    <location>
        <begin position="22"/>
        <end position="842"/>
    </location>
</feature>
<feature type="compositionally biased region" description="Low complexity" evidence="1">
    <location>
        <begin position="114"/>
        <end position="132"/>
    </location>
</feature>
<feature type="region of interest" description="Disordered" evidence="1">
    <location>
        <begin position="600"/>
        <end position="629"/>
    </location>
</feature>
<protein>
    <submittedName>
        <fullName evidence="3">Uncharacterized protein</fullName>
    </submittedName>
</protein>
<accession>A0A167Q2Z3</accession>
<organism evidence="3">
    <name type="scientific">Penicillium chrysogenum</name>
    <name type="common">Penicillium notatum</name>
    <dbReference type="NCBI Taxonomy" id="5076"/>
    <lineage>
        <taxon>Eukaryota</taxon>
        <taxon>Fungi</taxon>
        <taxon>Dikarya</taxon>
        <taxon>Ascomycota</taxon>
        <taxon>Pezizomycotina</taxon>
        <taxon>Eurotiomycetes</taxon>
        <taxon>Eurotiomycetidae</taxon>
        <taxon>Eurotiales</taxon>
        <taxon>Aspergillaceae</taxon>
        <taxon>Penicillium</taxon>
        <taxon>Penicillium chrysogenum species complex</taxon>
    </lineage>
</organism>
<dbReference type="AlphaFoldDB" id="A0A167Q2Z3"/>
<feature type="compositionally biased region" description="Low complexity" evidence="1">
    <location>
        <begin position="236"/>
        <end position="254"/>
    </location>
</feature>
<dbReference type="InterPro" id="IPR029167">
    <property type="entry name" value="Mug117"/>
</dbReference>
<feature type="compositionally biased region" description="Low complexity" evidence="1">
    <location>
        <begin position="262"/>
        <end position="284"/>
    </location>
</feature>
<feature type="compositionally biased region" description="Low complexity" evidence="1">
    <location>
        <begin position="206"/>
        <end position="224"/>
    </location>
</feature>
<feature type="compositionally biased region" description="Low complexity" evidence="1">
    <location>
        <begin position="710"/>
        <end position="730"/>
    </location>
</feature>
<proteinExistence type="predicted"/>
<evidence type="ECO:0000313" key="3">
    <source>
        <dbReference type="EMBL" id="KZN84225.1"/>
    </source>
</evidence>
<feature type="compositionally biased region" description="Low complexity" evidence="1">
    <location>
        <begin position="552"/>
        <end position="572"/>
    </location>
</feature>
<feature type="compositionally biased region" description="Polar residues" evidence="1">
    <location>
        <begin position="307"/>
        <end position="374"/>
    </location>
</feature>
<evidence type="ECO:0000256" key="1">
    <source>
        <dbReference type="SAM" id="MobiDB-lite"/>
    </source>
</evidence>
<feature type="signal peptide" evidence="2">
    <location>
        <begin position="1"/>
        <end position="21"/>
    </location>
</feature>
<reference evidence="3" key="1">
    <citation type="journal article" date="2014" name="Genome Announc.">
        <title>Complete sequencing and chromosome-scale genome assembly of the industrial progenitor strain P2niaD18 from the penicillin producer Penicillium chrysogenum.</title>
        <authorList>
            <person name="Specht T."/>
            <person name="Dahlmann T.A."/>
            <person name="Zadra I."/>
            <person name="Kurnsteiner H."/>
            <person name="Kuck U."/>
        </authorList>
    </citation>
    <scope>NUCLEOTIDE SEQUENCE [LARGE SCALE GENOMIC DNA]</scope>
    <source>
        <strain evidence="3">P2niaD18</strain>
    </source>
</reference>
<feature type="compositionally biased region" description="Low complexity" evidence="1">
    <location>
        <begin position="657"/>
        <end position="678"/>
    </location>
</feature>
<sequence length="842" mass="86000">MKVTIGNVLAATLALTYPVQARNSPLNGRDPVPAINEADSFQENATPHKGVVIQHIWIPDEASMTATSSAHLNPIHRHPKPSTQLPIPSVAPNGGNTPNHPSATAKEGDQGTESAGSPNSSSVQSNPSEIPSHSSNAPEPPVIPNSRSDSLIPSGISSGIPSHPSNIPQPSVIPNSRSDSLIPSGIPSHPSNIPEPSVIPNSRSDSLIPSGIPSGIPSHPSNIPEPSVIPNSRSDSLIPSGIPSGIPSHPSNIPEPSVIPNSRSESLIPSGISSGISSHPSNIPQPSVIPSSRSDTPSPSGAPHLNQPDSSEAPTPRSSEPASSKLGESSKTNTPPTSSQEGTGSDSATSSKVPQQTGSASATPTFASSNPDSTIESSMMAVTTSGHTTTEAIPVPVTTVKITKGQETSSITFTATSVTTSDGSEPTFAWGCASSDLCGSGTTDSGGGSSGCVVPLLCPSDHNWGLGGGWSPSGNPSPGGPNPPPSTPKTPSGSGSESPDDNPEDEDDKTTTSTSATDKTTSSTTSTASSTSSPSPSKLRLCMTVAESGTVKSTSTPTSSSKASTSATSTPTSASKIQLCMSVAESGSVIATSEAASTTDRKSNTITSAPRTFSTSTKDPLCRDRQDPHGPNSCICTSGASEILLPVREDGRCGYTTLPATPTPTETATTEAQPAPTLGPVTSTTNDEMIIWPTQTIKYYNVPGTKLTETYPAGEPTTSTTTADTPEATEWSPKGSSICGTKIGDGLSPACNAAWEKYDDDTVYTKKTKRHDSNALGMGCTAEYSCSEDSDYTPGLNGAQLKELFSSLYDTEGNGITICGSAKLSNGCSVKVDYCSLCKDAN</sequence>